<reference evidence="2 4" key="2">
    <citation type="submission" date="2018-11" db="EMBL/GenBank/DDBJ databases">
        <authorList>
            <consortium name="Pathogen Informatics"/>
        </authorList>
    </citation>
    <scope>NUCLEOTIDE SEQUENCE [LARGE SCALE GENOMIC DNA]</scope>
</reference>
<keyword evidence="4" id="KW-1185">Reference proteome</keyword>
<evidence type="ECO:0000313" key="5">
    <source>
        <dbReference type="WBParaSite" id="DME_0001060301-mRNA-1"/>
    </source>
</evidence>
<organism evidence="3 5">
    <name type="scientific">Dracunculus medinensis</name>
    <name type="common">Guinea worm</name>
    <dbReference type="NCBI Taxonomy" id="318479"/>
    <lineage>
        <taxon>Eukaryota</taxon>
        <taxon>Metazoa</taxon>
        <taxon>Ecdysozoa</taxon>
        <taxon>Nematoda</taxon>
        <taxon>Chromadorea</taxon>
        <taxon>Rhabditida</taxon>
        <taxon>Spirurina</taxon>
        <taxon>Dracunculoidea</taxon>
        <taxon>Dracunculidae</taxon>
        <taxon>Dracunculus</taxon>
    </lineage>
</organism>
<feature type="signal peptide" evidence="1">
    <location>
        <begin position="1"/>
        <end position="21"/>
    </location>
</feature>
<keyword evidence="1" id="KW-0732">Signal</keyword>
<protein>
    <submittedName>
        <fullName evidence="5">Secreted protein</fullName>
    </submittedName>
</protein>
<accession>A0A0N4URC8</accession>
<dbReference type="AlphaFoldDB" id="A0A0N4URC8"/>
<proteinExistence type="predicted"/>
<evidence type="ECO:0000256" key="1">
    <source>
        <dbReference type="SAM" id="SignalP"/>
    </source>
</evidence>
<evidence type="ECO:0000313" key="2">
    <source>
        <dbReference type="EMBL" id="VDN54055.1"/>
    </source>
</evidence>
<gene>
    <name evidence="2" type="ORF">DME_LOCUS4028</name>
</gene>
<dbReference type="Proteomes" id="UP000038040">
    <property type="component" value="Unplaced"/>
</dbReference>
<name>A0A0N4URC8_DRAME</name>
<evidence type="ECO:0000313" key="3">
    <source>
        <dbReference type="Proteomes" id="UP000038040"/>
    </source>
</evidence>
<dbReference type="Proteomes" id="UP000274756">
    <property type="component" value="Unassembled WGS sequence"/>
</dbReference>
<sequence>MWTTPVASALFFIFFPSSVNAGHSDIADCVMMIGNNNNVKKPSISPSACRDIDEAFCSAVFPLDANNLMPLEF</sequence>
<reference evidence="5" key="1">
    <citation type="submission" date="2017-02" db="UniProtKB">
        <authorList>
            <consortium name="WormBaseParasite"/>
        </authorList>
    </citation>
    <scope>IDENTIFICATION</scope>
</reference>
<dbReference type="WBParaSite" id="DME_0001060301-mRNA-1">
    <property type="protein sequence ID" value="DME_0001060301-mRNA-1"/>
    <property type="gene ID" value="DME_0001060301"/>
</dbReference>
<feature type="chain" id="PRO_5041039258" evidence="1">
    <location>
        <begin position="22"/>
        <end position="73"/>
    </location>
</feature>
<dbReference type="EMBL" id="UYYG01000252">
    <property type="protein sequence ID" value="VDN54055.1"/>
    <property type="molecule type" value="Genomic_DNA"/>
</dbReference>
<evidence type="ECO:0000313" key="4">
    <source>
        <dbReference type="Proteomes" id="UP000274756"/>
    </source>
</evidence>